<feature type="compositionally biased region" description="Basic and acidic residues" evidence="1">
    <location>
        <begin position="144"/>
        <end position="166"/>
    </location>
</feature>
<organism evidence="2 3">
    <name type="scientific">Dipodomys ordii</name>
    <name type="common">Ord's kangaroo rat</name>
    <dbReference type="NCBI Taxonomy" id="10020"/>
    <lineage>
        <taxon>Eukaryota</taxon>
        <taxon>Metazoa</taxon>
        <taxon>Chordata</taxon>
        <taxon>Craniata</taxon>
        <taxon>Vertebrata</taxon>
        <taxon>Euteleostomi</taxon>
        <taxon>Mammalia</taxon>
        <taxon>Eutheria</taxon>
        <taxon>Euarchontoglires</taxon>
        <taxon>Glires</taxon>
        <taxon>Rodentia</taxon>
        <taxon>Castorimorpha</taxon>
        <taxon>Heteromyidae</taxon>
        <taxon>Dipodomyinae</taxon>
        <taxon>Dipodomys</taxon>
    </lineage>
</organism>
<evidence type="ECO:0000256" key="1">
    <source>
        <dbReference type="SAM" id="MobiDB-lite"/>
    </source>
</evidence>
<feature type="compositionally biased region" description="Low complexity" evidence="1">
    <location>
        <begin position="79"/>
        <end position="91"/>
    </location>
</feature>
<dbReference type="InParanoid" id="A0A1S3FEP9"/>
<feature type="region of interest" description="Disordered" evidence="1">
    <location>
        <begin position="1"/>
        <end position="342"/>
    </location>
</feature>
<dbReference type="KEGG" id="dord:105987882"/>
<feature type="compositionally biased region" description="Basic and acidic residues" evidence="1">
    <location>
        <begin position="270"/>
        <end position="280"/>
    </location>
</feature>
<evidence type="ECO:0000313" key="3">
    <source>
        <dbReference type="RefSeq" id="XP_012874760.1"/>
    </source>
</evidence>
<dbReference type="RefSeq" id="XP_012874760.1">
    <property type="nucleotide sequence ID" value="XM_013019306.1"/>
</dbReference>
<proteinExistence type="predicted"/>
<feature type="compositionally biased region" description="Low complexity" evidence="1">
    <location>
        <begin position="61"/>
        <end position="72"/>
    </location>
</feature>
<dbReference type="Proteomes" id="UP000081671">
    <property type="component" value="Unplaced"/>
</dbReference>
<evidence type="ECO:0000313" key="2">
    <source>
        <dbReference type="Proteomes" id="UP000081671"/>
    </source>
</evidence>
<accession>A0A1S3FEP9</accession>
<protein>
    <submittedName>
        <fullName evidence="3">Uncharacterized protein C17orf96-like</fullName>
    </submittedName>
</protein>
<name>A0A1S3FEP9_DIPOR</name>
<gene>
    <name evidence="3" type="primary">LOC105987882</name>
</gene>
<dbReference type="AlphaFoldDB" id="A0A1S3FEP9"/>
<feature type="compositionally biased region" description="Pro residues" evidence="1">
    <location>
        <begin position="183"/>
        <end position="201"/>
    </location>
</feature>
<reference evidence="3" key="1">
    <citation type="submission" date="2025-08" db="UniProtKB">
        <authorList>
            <consortium name="RefSeq"/>
        </authorList>
    </citation>
    <scope>IDENTIFICATION</scope>
    <source>
        <tissue evidence="3">Kidney</tissue>
    </source>
</reference>
<feature type="compositionally biased region" description="Gly residues" evidence="1">
    <location>
        <begin position="29"/>
        <end position="44"/>
    </location>
</feature>
<sequence length="342" mass="35749">MASKSHPRACIPANGCAAVPSSGREGGRRGGLGHGCAPIGGGGTTLTKPHCPHRRAAVAVGRPEPGPTTSPESPRRLPSQHPARSSSSSPPAGQPGSGSSGWTRGLTAVQHPFPSAACGEEAFPRVPRPGNTASPRTRGEEEEAAGRDPGDWLGRCERRSGEERKPTTGAEPAQPKMIHLSAPAPPQPQGWPAGPDAPSPPKSRKPGSVAAQSPTKLRPGRWHIPPELREADPPLTPLRMGRGLRGGGWRGDSAASGTRMHPHSSVCALEQRRAGPDGRRRGGGVSSRAAPFCLRAPSLALGPPRAPPKRSPEVNLRRTTCLRPSRERISATSLLDQDSRFS</sequence>
<dbReference type="GeneID" id="105987882"/>
<keyword evidence="2" id="KW-1185">Reference proteome</keyword>